<evidence type="ECO:0000313" key="2">
    <source>
        <dbReference type="Proteomes" id="UP000050501"/>
    </source>
</evidence>
<sequence length="97" mass="11196">MYVSILSGQVVKDNWVRLEEAYAKAIRHPPEGLLESFLIQDSESRTLWQIVSVWRSQEAYELGHEMKVTDTCTQLFCDAGSTPVRTAHRVSRHYSRV</sequence>
<dbReference type="SUPFAM" id="SSF54909">
    <property type="entry name" value="Dimeric alpha+beta barrel"/>
    <property type="match status" value="1"/>
</dbReference>
<dbReference type="InterPro" id="IPR011008">
    <property type="entry name" value="Dimeric_a/b-barrel"/>
</dbReference>
<comment type="caution">
    <text evidence="1">The sequence shown here is derived from an EMBL/GenBank/DDBJ whole genome shotgun (WGS) entry which is preliminary data.</text>
</comment>
<organism evidence="1 2">
    <name type="scientific">Levilinea saccharolytica</name>
    <dbReference type="NCBI Taxonomy" id="229921"/>
    <lineage>
        <taxon>Bacteria</taxon>
        <taxon>Bacillati</taxon>
        <taxon>Chloroflexota</taxon>
        <taxon>Anaerolineae</taxon>
        <taxon>Anaerolineales</taxon>
        <taxon>Anaerolineaceae</taxon>
        <taxon>Levilinea</taxon>
    </lineage>
</organism>
<dbReference type="RefSeq" id="WP_062417517.1">
    <property type="nucleotide sequence ID" value="NZ_DF967974.1"/>
</dbReference>
<dbReference type="AlphaFoldDB" id="A0A0P6XSF0"/>
<protein>
    <recommendedName>
        <fullName evidence="3">ABM domain-containing protein</fullName>
    </recommendedName>
</protein>
<name>A0A0P6XSF0_9CHLR</name>
<dbReference type="EMBL" id="LGCM01000065">
    <property type="protein sequence ID" value="KPL75585.1"/>
    <property type="molecule type" value="Genomic_DNA"/>
</dbReference>
<evidence type="ECO:0000313" key="1">
    <source>
        <dbReference type="EMBL" id="KPL75585.1"/>
    </source>
</evidence>
<dbReference type="Proteomes" id="UP000050501">
    <property type="component" value="Unassembled WGS sequence"/>
</dbReference>
<gene>
    <name evidence="1" type="ORF">ADN01_17170</name>
</gene>
<reference evidence="1 2" key="1">
    <citation type="submission" date="2015-07" db="EMBL/GenBank/DDBJ databases">
        <title>Genome sequence of Levilinea saccharolytica DSM 16555.</title>
        <authorList>
            <person name="Hemp J."/>
            <person name="Ward L.M."/>
            <person name="Pace L.A."/>
            <person name="Fischer W.W."/>
        </authorList>
    </citation>
    <scope>NUCLEOTIDE SEQUENCE [LARGE SCALE GENOMIC DNA]</scope>
    <source>
        <strain evidence="1 2">KIBI-1</strain>
    </source>
</reference>
<keyword evidence="2" id="KW-1185">Reference proteome</keyword>
<dbReference type="OrthoDB" id="165360at2"/>
<accession>A0A0P6XSF0</accession>
<proteinExistence type="predicted"/>
<evidence type="ECO:0008006" key="3">
    <source>
        <dbReference type="Google" id="ProtNLM"/>
    </source>
</evidence>